<accession>A0A816VPL7</accession>
<dbReference type="EMBL" id="HG994372">
    <property type="protein sequence ID" value="CAF2115921.1"/>
    <property type="molecule type" value="Genomic_DNA"/>
</dbReference>
<feature type="non-terminal residue" evidence="1">
    <location>
        <position position="1"/>
    </location>
</feature>
<dbReference type="AlphaFoldDB" id="A0A816VPL7"/>
<gene>
    <name evidence="1" type="ORF">DARMORV10_C08P48430.1</name>
</gene>
<evidence type="ECO:0000313" key="1">
    <source>
        <dbReference type="EMBL" id="CAF2115921.1"/>
    </source>
</evidence>
<dbReference type="Proteomes" id="UP001295469">
    <property type="component" value="Chromosome C08"/>
</dbReference>
<protein>
    <submittedName>
        <fullName evidence="1">(rape) hypothetical protein</fullName>
    </submittedName>
</protein>
<name>A0A816VPL7_BRANA</name>
<proteinExistence type="predicted"/>
<organism evidence="1">
    <name type="scientific">Brassica napus</name>
    <name type="common">Rape</name>
    <dbReference type="NCBI Taxonomy" id="3708"/>
    <lineage>
        <taxon>Eukaryota</taxon>
        <taxon>Viridiplantae</taxon>
        <taxon>Streptophyta</taxon>
        <taxon>Embryophyta</taxon>
        <taxon>Tracheophyta</taxon>
        <taxon>Spermatophyta</taxon>
        <taxon>Magnoliopsida</taxon>
        <taxon>eudicotyledons</taxon>
        <taxon>Gunneridae</taxon>
        <taxon>Pentapetalae</taxon>
        <taxon>rosids</taxon>
        <taxon>malvids</taxon>
        <taxon>Brassicales</taxon>
        <taxon>Brassicaceae</taxon>
        <taxon>Brassiceae</taxon>
        <taxon>Brassica</taxon>
    </lineage>
</organism>
<reference evidence="1" key="1">
    <citation type="submission" date="2021-01" db="EMBL/GenBank/DDBJ databases">
        <authorList>
            <consortium name="Genoscope - CEA"/>
            <person name="William W."/>
        </authorList>
    </citation>
    <scope>NUCLEOTIDE SEQUENCE</scope>
</reference>
<sequence length="121" mass="13841">YSLSSPFSVVSRVCFVVTSMRFFGKCDDFLFSFRLREFFGAMDMVDSRFDFLFLRCDSQLKFDKITANDTRFLSIIVGDSVQLAQLLLMYLILVRVSSSDDIEVSREEKVTGNSSAVLKNL</sequence>